<evidence type="ECO:0000313" key="1">
    <source>
        <dbReference type="EMBL" id="MDC3423468.1"/>
    </source>
</evidence>
<keyword evidence="2" id="KW-1185">Reference proteome</keyword>
<evidence type="ECO:0000313" key="2">
    <source>
        <dbReference type="Proteomes" id="UP001145050"/>
    </source>
</evidence>
<organism evidence="1 2">
    <name type="scientific">Terrihalobacillus insolitus</name>
    <dbReference type="NCBI Taxonomy" id="2950438"/>
    <lineage>
        <taxon>Bacteria</taxon>
        <taxon>Bacillati</taxon>
        <taxon>Bacillota</taxon>
        <taxon>Bacilli</taxon>
        <taxon>Bacillales</taxon>
        <taxon>Bacillaceae</taxon>
        <taxon>Terrihalobacillus</taxon>
    </lineage>
</organism>
<dbReference type="AlphaFoldDB" id="A0A9X3WRQ4"/>
<name>A0A9X3WRQ4_9BACI</name>
<dbReference type="EMBL" id="JAMQKB010000001">
    <property type="protein sequence ID" value="MDC3423468.1"/>
    <property type="molecule type" value="Genomic_DNA"/>
</dbReference>
<protein>
    <submittedName>
        <fullName evidence="1">Sce7726 family protein</fullName>
    </submittedName>
</protein>
<accession>A0A9X3WRQ4</accession>
<dbReference type="InterPro" id="IPR047729">
    <property type="entry name" value="Sce7726-like"/>
</dbReference>
<proteinExistence type="predicted"/>
<dbReference type="Proteomes" id="UP001145050">
    <property type="component" value="Unassembled WGS sequence"/>
</dbReference>
<comment type="caution">
    <text evidence="1">The sequence shown here is derived from an EMBL/GenBank/DDBJ whole genome shotgun (WGS) entry which is preliminary data.</text>
</comment>
<dbReference type="NCBIfam" id="NF033832">
    <property type="entry name" value="sce7726_fam"/>
    <property type="match status" value="1"/>
</dbReference>
<dbReference type="RefSeq" id="WP_272435164.1">
    <property type="nucleotide sequence ID" value="NZ_JAMQKB010000001.1"/>
</dbReference>
<reference evidence="1" key="1">
    <citation type="submission" date="2022-06" db="EMBL/GenBank/DDBJ databases">
        <title>Aquibacillus sp. a new bacterium isolated from soil saline samples.</title>
        <authorList>
            <person name="Galisteo C."/>
            <person name="De La Haba R."/>
            <person name="Sanchez-Porro C."/>
            <person name="Ventosa A."/>
        </authorList>
    </citation>
    <scope>NUCLEOTIDE SEQUENCE</scope>
    <source>
        <strain evidence="1">3ASR75-11</strain>
    </source>
</reference>
<gene>
    <name evidence="1" type="ORF">NC797_02975</name>
</gene>
<sequence length="294" mass="35069">MSQEMMHKLKQELNDEQLGHYAKLLYRSYNFNLTNKQIWDLIYSSFEGKFNHIFDCYSRKYVANEAANELIMTYVPAEKTIKYNFIKNFVDKEDEVTFFEMYTDSSRVDLCRVNGKSIAYEIKTEIDGLTKLPKQLNDYSKLFEYIYVITDEKHIKKVLDIVPFHCGVIKYRFLKGECIFSYKKAALKSPDICPEAQIRNLSSRDIELILKKQQINAIPSKKNERINLLLELYQSKKINSLFKWRLQSKYAQQWDFVKNHFQEIYPIDIQPFFHHPIDPDLTYCKPSFSDKVYI</sequence>